<evidence type="ECO:0000259" key="1">
    <source>
        <dbReference type="SMART" id="SM00065"/>
    </source>
</evidence>
<dbReference type="RefSeq" id="WP_204735213.1">
    <property type="nucleotide sequence ID" value="NZ_JAVDWE010000017.1"/>
</dbReference>
<proteinExistence type="predicted"/>
<dbReference type="EMBL" id="JAVDWE010000017">
    <property type="protein sequence ID" value="MDR7096921.1"/>
    <property type="molecule type" value="Genomic_DNA"/>
</dbReference>
<dbReference type="SMART" id="SM00065">
    <property type="entry name" value="GAF"/>
    <property type="match status" value="1"/>
</dbReference>
<dbReference type="PANTHER" id="PTHR43102">
    <property type="entry name" value="SLR1143 PROTEIN"/>
    <property type="match status" value="1"/>
</dbReference>
<feature type="domain" description="GAF" evidence="1">
    <location>
        <begin position="26"/>
        <end position="167"/>
    </location>
</feature>
<evidence type="ECO:0000313" key="2">
    <source>
        <dbReference type="EMBL" id="MDR7096921.1"/>
    </source>
</evidence>
<sequence length="167" mass="18989">MIKAPLPHNEAKRLKALRDLVILDTPPEARFDRISSFAAREFNVPIALVSLVDQDRQWFKSSFGMEDMQETPRDISFCGHAVAMARTLVVPDALKDPRFADNPMVVGQPYIRFYAGALLRLPYGQVVGTLCIMDRRPRDFDRLDEAILGGLRDLVVEELFRREEAVS</sequence>
<dbReference type="Proteomes" id="UP001265550">
    <property type="component" value="Unassembled WGS sequence"/>
</dbReference>
<protein>
    <submittedName>
        <fullName evidence="2">GAF domain-containing protein</fullName>
    </submittedName>
</protein>
<dbReference type="InterPro" id="IPR029016">
    <property type="entry name" value="GAF-like_dom_sf"/>
</dbReference>
<comment type="caution">
    <text evidence="2">The sequence shown here is derived from an EMBL/GenBank/DDBJ whole genome shotgun (WGS) entry which is preliminary data.</text>
</comment>
<dbReference type="InterPro" id="IPR003018">
    <property type="entry name" value="GAF"/>
</dbReference>
<dbReference type="Gene3D" id="3.30.450.40">
    <property type="match status" value="1"/>
</dbReference>
<gene>
    <name evidence="2" type="ORF">J2X09_004678</name>
</gene>
<evidence type="ECO:0000313" key="3">
    <source>
        <dbReference type="Proteomes" id="UP001265550"/>
    </source>
</evidence>
<reference evidence="2 3" key="1">
    <citation type="submission" date="2023-07" db="EMBL/GenBank/DDBJ databases">
        <title>Sorghum-associated microbial communities from plants grown in Nebraska, USA.</title>
        <authorList>
            <person name="Schachtman D."/>
        </authorList>
    </citation>
    <scope>NUCLEOTIDE SEQUENCE [LARGE SCALE GENOMIC DNA]</scope>
    <source>
        <strain evidence="2 3">BE240</strain>
    </source>
</reference>
<dbReference type="SUPFAM" id="SSF55781">
    <property type="entry name" value="GAF domain-like"/>
    <property type="match status" value="1"/>
</dbReference>
<dbReference type="PANTHER" id="PTHR43102:SF2">
    <property type="entry name" value="GAF DOMAIN-CONTAINING PROTEIN"/>
    <property type="match status" value="1"/>
</dbReference>
<accession>A0ABU1VHG4</accession>
<name>A0ABU1VHG4_9BURK</name>
<keyword evidence="3" id="KW-1185">Reference proteome</keyword>
<dbReference type="Pfam" id="PF01590">
    <property type="entry name" value="GAF"/>
    <property type="match status" value="1"/>
</dbReference>
<organism evidence="2 3">
    <name type="scientific">Hydrogenophaga laconesensis</name>
    <dbReference type="NCBI Taxonomy" id="1805971"/>
    <lineage>
        <taxon>Bacteria</taxon>
        <taxon>Pseudomonadati</taxon>
        <taxon>Pseudomonadota</taxon>
        <taxon>Betaproteobacteria</taxon>
        <taxon>Burkholderiales</taxon>
        <taxon>Comamonadaceae</taxon>
        <taxon>Hydrogenophaga</taxon>
    </lineage>
</organism>